<evidence type="ECO:0000259" key="2">
    <source>
        <dbReference type="Pfam" id="PF19803"/>
    </source>
</evidence>
<comment type="caution">
    <text evidence="3">The sequence shown here is derived from an EMBL/GenBank/DDBJ whole genome shotgun (WGS) entry which is preliminary data.</text>
</comment>
<organism evidence="3 4">
    <name type="scientific">Kineococcus gynurae</name>
    <dbReference type="NCBI Taxonomy" id="452979"/>
    <lineage>
        <taxon>Bacteria</taxon>
        <taxon>Bacillati</taxon>
        <taxon>Actinomycetota</taxon>
        <taxon>Actinomycetes</taxon>
        <taxon>Kineosporiales</taxon>
        <taxon>Kineosporiaceae</taxon>
        <taxon>Kineococcus</taxon>
    </lineage>
</organism>
<accession>A0ABV5LU45</accession>
<evidence type="ECO:0000313" key="3">
    <source>
        <dbReference type="EMBL" id="MFB9377588.1"/>
    </source>
</evidence>
<protein>
    <submittedName>
        <fullName evidence="3">DUF6286 domain-containing protein</fullName>
    </submittedName>
</protein>
<keyword evidence="1" id="KW-1133">Transmembrane helix</keyword>
<name>A0ABV5LU45_9ACTN</name>
<feature type="transmembrane region" description="Helical" evidence="1">
    <location>
        <begin position="48"/>
        <end position="64"/>
    </location>
</feature>
<dbReference type="RefSeq" id="WP_380138867.1">
    <property type="nucleotide sequence ID" value="NZ_JBHLUI010000010.1"/>
</dbReference>
<evidence type="ECO:0000256" key="1">
    <source>
        <dbReference type="SAM" id="Phobius"/>
    </source>
</evidence>
<keyword evidence="4" id="KW-1185">Reference proteome</keyword>
<feature type="transmembrane region" description="Helical" evidence="1">
    <location>
        <begin position="76"/>
        <end position="95"/>
    </location>
</feature>
<evidence type="ECO:0000313" key="4">
    <source>
        <dbReference type="Proteomes" id="UP001589748"/>
    </source>
</evidence>
<feature type="transmembrane region" description="Helical" evidence="1">
    <location>
        <begin position="25"/>
        <end position="43"/>
    </location>
</feature>
<dbReference type="EMBL" id="JBHMDM010000005">
    <property type="protein sequence ID" value="MFB9377588.1"/>
    <property type="molecule type" value="Genomic_DNA"/>
</dbReference>
<proteinExistence type="predicted"/>
<dbReference type="Pfam" id="PF19803">
    <property type="entry name" value="DUF6286"/>
    <property type="match status" value="1"/>
</dbReference>
<sequence length="186" mass="18458">MSSPSSARHGAGLAPAPAPTGSGPIGVVGPVLALLLLAVGVLLVRDALVAGGAIGGSAILPAAVDGARGFAAETWLVAVGVVVVLIGLWLVVTALRPRSRRTLPLRSATNTFLHTSDLARLASGAARDVDGVLSASTSASRSKVTVSVQATGPVDDEVRRAVTAAVGVVNPPPRVSVRVSTSGGQR</sequence>
<keyword evidence="1" id="KW-0812">Transmembrane</keyword>
<dbReference type="InterPro" id="IPR046253">
    <property type="entry name" value="DUF6286"/>
</dbReference>
<gene>
    <name evidence="3" type="ORF">ACFFVI_11475</name>
</gene>
<feature type="domain" description="DUF6286" evidence="2">
    <location>
        <begin position="85"/>
        <end position="179"/>
    </location>
</feature>
<reference evidence="3 4" key="1">
    <citation type="submission" date="2024-09" db="EMBL/GenBank/DDBJ databases">
        <authorList>
            <person name="Sun Q."/>
            <person name="Mori K."/>
        </authorList>
    </citation>
    <scope>NUCLEOTIDE SEQUENCE [LARGE SCALE GENOMIC DNA]</scope>
    <source>
        <strain evidence="3 4">TISTR 1856</strain>
    </source>
</reference>
<keyword evidence="1" id="KW-0472">Membrane</keyword>
<dbReference type="Proteomes" id="UP001589748">
    <property type="component" value="Unassembled WGS sequence"/>
</dbReference>